<evidence type="ECO:0000313" key="6">
    <source>
        <dbReference type="Proteomes" id="UP000077275"/>
    </source>
</evidence>
<name>A0A166DXW0_9EURY</name>
<evidence type="ECO:0000256" key="3">
    <source>
        <dbReference type="ARBA" id="ARBA00022723"/>
    </source>
</evidence>
<evidence type="ECO:0000256" key="1">
    <source>
        <dbReference type="ARBA" id="ARBA00022676"/>
    </source>
</evidence>
<feature type="transmembrane region" description="Helical" evidence="4">
    <location>
        <begin position="325"/>
        <end position="344"/>
    </location>
</feature>
<dbReference type="Gene3D" id="3.90.550.10">
    <property type="entry name" value="Spore Coat Polysaccharide Biosynthesis Protein SpsA, Chain A"/>
    <property type="match status" value="1"/>
</dbReference>
<sequence length="347" mass="40745">MKSGELHVIYISGNDFMPYAGVSIESLFENNKTFSEIYLHLFDRGIDNSNKEKLEALCKKYNRKLFLYDINEKMYDKILNNKTMQKINLITSINTLSKLLIPQIIPKDIEKIIYIDADSLVLGSLENLWNMDITNYYFAAVEDLAVLSMFPQIKTSLGLDNNSNYVNAGIMFINLTKWKEDNVEEKFIDFLGDYDSFFMDQDVFNKVLFDKILIIPLNYNVLPAFYGFSYDYFKYSKLESYYSENEIKDALENPIIFHFARSNIVPRPWYSGELFKLGNWVNKKKLIRISPAYKDFITSYSNSSESSIWKDEVYIKDERSFIGRLSYILTAIIPFFSIMLIFIYKKL</sequence>
<keyword evidence="1" id="KW-0328">Glycosyltransferase</keyword>
<accession>A0A166DXW0</accession>
<dbReference type="PATRIC" id="fig|47311.3.peg.1210"/>
<dbReference type="GO" id="GO:0046872">
    <property type="term" value="F:metal ion binding"/>
    <property type="evidence" value="ECO:0007669"/>
    <property type="project" value="UniProtKB-KW"/>
</dbReference>
<dbReference type="OrthoDB" id="78438at2157"/>
<dbReference type="CDD" id="cd04194">
    <property type="entry name" value="GT8_A4GalT_like"/>
    <property type="match status" value="1"/>
</dbReference>
<evidence type="ECO:0000313" key="5">
    <source>
        <dbReference type="EMBL" id="KZX16069.1"/>
    </source>
</evidence>
<comment type="caution">
    <text evidence="5">The sequence shown here is derived from an EMBL/GenBank/DDBJ whole genome shotgun (WGS) entry which is preliminary data.</text>
</comment>
<dbReference type="SUPFAM" id="SSF53448">
    <property type="entry name" value="Nucleotide-diphospho-sugar transferases"/>
    <property type="match status" value="1"/>
</dbReference>
<dbReference type="GO" id="GO:0016757">
    <property type="term" value="F:glycosyltransferase activity"/>
    <property type="evidence" value="ECO:0007669"/>
    <property type="project" value="UniProtKB-KW"/>
</dbReference>
<dbReference type="Pfam" id="PF01501">
    <property type="entry name" value="Glyco_transf_8"/>
    <property type="match status" value="1"/>
</dbReference>
<dbReference type="Proteomes" id="UP000077275">
    <property type="component" value="Unassembled WGS sequence"/>
</dbReference>
<dbReference type="InterPro" id="IPR029044">
    <property type="entry name" value="Nucleotide-diphossugar_trans"/>
</dbReference>
<keyword evidence="4" id="KW-1133">Transmembrane helix</keyword>
<dbReference type="RefSeq" id="WP_067259690.1">
    <property type="nucleotide sequence ID" value="NZ_LWMW01000100.1"/>
</dbReference>
<keyword evidence="4" id="KW-0472">Membrane</keyword>
<proteinExistence type="predicted"/>
<keyword evidence="4" id="KW-0812">Transmembrane</keyword>
<keyword evidence="3" id="KW-0479">Metal-binding</keyword>
<keyword evidence="6" id="KW-1185">Reference proteome</keyword>
<organism evidence="5 6">
    <name type="scientific">Methanobrevibacter cuticularis</name>
    <dbReference type="NCBI Taxonomy" id="47311"/>
    <lineage>
        <taxon>Archaea</taxon>
        <taxon>Methanobacteriati</taxon>
        <taxon>Methanobacteriota</taxon>
        <taxon>Methanomada group</taxon>
        <taxon>Methanobacteria</taxon>
        <taxon>Methanobacteriales</taxon>
        <taxon>Methanobacteriaceae</taxon>
        <taxon>Methanobrevibacter</taxon>
    </lineage>
</organism>
<evidence type="ECO:0000256" key="2">
    <source>
        <dbReference type="ARBA" id="ARBA00022679"/>
    </source>
</evidence>
<keyword evidence="2" id="KW-0808">Transferase</keyword>
<reference evidence="5 6" key="1">
    <citation type="submission" date="2016-04" db="EMBL/GenBank/DDBJ databases">
        <title>Genome sequence of Methanobrevibacter cuticularis DSM 11139.</title>
        <authorList>
            <person name="Poehlein A."/>
            <person name="Seedorf H."/>
            <person name="Daniel R."/>
        </authorList>
    </citation>
    <scope>NUCLEOTIDE SEQUENCE [LARGE SCALE GENOMIC DNA]</scope>
    <source>
        <strain evidence="5 6">DSM 11139</strain>
    </source>
</reference>
<dbReference type="PANTHER" id="PTHR13778:SF47">
    <property type="entry name" value="LIPOPOLYSACCHARIDE 1,3-GALACTOSYLTRANSFERASE"/>
    <property type="match status" value="1"/>
</dbReference>
<dbReference type="InterPro" id="IPR002495">
    <property type="entry name" value="Glyco_trans_8"/>
</dbReference>
<gene>
    <name evidence="5" type="primary">gspA</name>
    <name evidence="5" type="ORF">MBCUT_10980</name>
</gene>
<protein>
    <submittedName>
        <fullName evidence="5">General stress protein A</fullName>
    </submittedName>
</protein>
<dbReference type="AlphaFoldDB" id="A0A166DXW0"/>
<evidence type="ECO:0000256" key="4">
    <source>
        <dbReference type="SAM" id="Phobius"/>
    </source>
</evidence>
<dbReference type="InterPro" id="IPR050748">
    <property type="entry name" value="Glycosyltrans_8_dom-fam"/>
</dbReference>
<dbReference type="PANTHER" id="PTHR13778">
    <property type="entry name" value="GLYCOSYLTRANSFERASE 8 DOMAIN-CONTAINING PROTEIN"/>
    <property type="match status" value="1"/>
</dbReference>
<dbReference type="EMBL" id="LWMW01000100">
    <property type="protein sequence ID" value="KZX16069.1"/>
    <property type="molecule type" value="Genomic_DNA"/>
</dbReference>